<dbReference type="RefSeq" id="WP_150640568.1">
    <property type="nucleotide sequence ID" value="NZ_CABVHQ010000003.1"/>
</dbReference>
<dbReference type="AlphaFoldDB" id="A0A5E6ZYQ1"/>
<keyword evidence="1" id="KW-0812">Transmembrane</keyword>
<feature type="transmembrane region" description="Helical" evidence="1">
    <location>
        <begin position="12"/>
        <end position="30"/>
    </location>
</feature>
<keyword evidence="1" id="KW-1133">Transmembrane helix</keyword>
<dbReference type="Proteomes" id="UP000337909">
    <property type="component" value="Unassembled WGS sequence"/>
</dbReference>
<evidence type="ECO:0000313" key="3">
    <source>
        <dbReference type="Proteomes" id="UP000337909"/>
    </source>
</evidence>
<dbReference type="OrthoDB" id="7618855at2"/>
<organism evidence="2 3">
    <name type="scientific">Pseudomonas fluorescens</name>
    <dbReference type="NCBI Taxonomy" id="294"/>
    <lineage>
        <taxon>Bacteria</taxon>
        <taxon>Pseudomonadati</taxon>
        <taxon>Pseudomonadota</taxon>
        <taxon>Gammaproteobacteria</taxon>
        <taxon>Pseudomonadales</taxon>
        <taxon>Pseudomonadaceae</taxon>
        <taxon>Pseudomonas</taxon>
    </lineage>
</organism>
<keyword evidence="1" id="KW-0472">Membrane</keyword>
<feature type="transmembrane region" description="Helical" evidence="1">
    <location>
        <begin position="150"/>
        <end position="167"/>
    </location>
</feature>
<gene>
    <name evidence="2" type="ORF">PS691_00447</name>
</gene>
<sequence>MKNITTGGLVRRSKLLIVLFVSFFGMFVVFNNLTDYSTNYQNVQHILSMDTTDRNSSLMYRSITLPILHHRIYWLMITLETTFTVCCLIGAHQLYKALNASSTEFHEAKKFVVAGFMVGIFIWYFCFQVVGGEWFVMWKSTEWNDLNTAARLTDFLMMALVFIALKIDD</sequence>
<reference evidence="2 3" key="1">
    <citation type="submission" date="2019-09" db="EMBL/GenBank/DDBJ databases">
        <authorList>
            <person name="Chandra G."/>
            <person name="Truman W A."/>
        </authorList>
    </citation>
    <scope>NUCLEOTIDE SEQUENCE [LARGE SCALE GENOMIC DNA]</scope>
    <source>
        <strain evidence="2">PS691</strain>
    </source>
</reference>
<name>A0A5E6ZYQ1_PSEFL</name>
<feature type="transmembrane region" description="Helical" evidence="1">
    <location>
        <begin position="72"/>
        <end position="91"/>
    </location>
</feature>
<proteinExistence type="predicted"/>
<dbReference type="InterPro" id="IPR018681">
    <property type="entry name" value="DUF2165_transmembrane"/>
</dbReference>
<evidence type="ECO:0000313" key="2">
    <source>
        <dbReference type="EMBL" id="VVN71566.1"/>
    </source>
</evidence>
<dbReference type="EMBL" id="CABVHQ010000003">
    <property type="protein sequence ID" value="VVN71566.1"/>
    <property type="molecule type" value="Genomic_DNA"/>
</dbReference>
<evidence type="ECO:0000256" key="1">
    <source>
        <dbReference type="SAM" id="Phobius"/>
    </source>
</evidence>
<dbReference type="Pfam" id="PF09933">
    <property type="entry name" value="DUF2165"/>
    <property type="match status" value="1"/>
</dbReference>
<feature type="transmembrane region" description="Helical" evidence="1">
    <location>
        <begin position="111"/>
        <end position="130"/>
    </location>
</feature>
<evidence type="ECO:0008006" key="4">
    <source>
        <dbReference type="Google" id="ProtNLM"/>
    </source>
</evidence>
<accession>A0A5E6ZYQ1</accession>
<protein>
    <recommendedName>
        <fullName evidence="4">DUF2165 domain-containing protein</fullName>
    </recommendedName>
</protein>